<proteinExistence type="inferred from homology"/>
<keyword evidence="10" id="KW-1185">Reference proteome</keyword>
<dbReference type="InterPro" id="IPR023650">
    <property type="entry name" value="Beta-lactam_class-A_AS"/>
</dbReference>
<dbReference type="Gene3D" id="3.40.710.10">
    <property type="entry name" value="DD-peptidase/beta-lactamase superfamily"/>
    <property type="match status" value="1"/>
</dbReference>
<feature type="chain" id="PRO_5047381669" description="Beta-lactamase" evidence="7">
    <location>
        <begin position="28"/>
        <end position="328"/>
    </location>
</feature>
<feature type="signal peptide" evidence="7">
    <location>
        <begin position="1"/>
        <end position="27"/>
    </location>
</feature>
<dbReference type="NCBIfam" id="NF033103">
    <property type="entry name" value="bla_class_A"/>
    <property type="match status" value="1"/>
</dbReference>
<comment type="similarity">
    <text evidence="2 6">Belongs to the class-A beta-lactamase family.</text>
</comment>
<evidence type="ECO:0000256" key="1">
    <source>
        <dbReference type="ARBA" id="ARBA00001526"/>
    </source>
</evidence>
<dbReference type="SUPFAM" id="SSF56601">
    <property type="entry name" value="beta-lactamase/transpeptidase-like"/>
    <property type="match status" value="1"/>
</dbReference>
<dbReference type="EMBL" id="JBHSDR010000003">
    <property type="protein sequence ID" value="MFC4293677.1"/>
    <property type="molecule type" value="Genomic_DNA"/>
</dbReference>
<dbReference type="GO" id="GO:0008800">
    <property type="term" value="F:beta-lactamase activity"/>
    <property type="evidence" value="ECO:0007669"/>
    <property type="project" value="UniProtKB-EC"/>
</dbReference>
<protein>
    <recommendedName>
        <fullName evidence="3 6">Beta-lactamase</fullName>
        <ecNumber evidence="3 6">3.5.2.6</ecNumber>
    </recommendedName>
</protein>
<dbReference type="InterPro" id="IPR012338">
    <property type="entry name" value="Beta-lactam/transpept-like"/>
</dbReference>
<sequence>MVVKKFGLAAAALAMFAAPLPTISASARDDGIGLASLNATQDAALLRQLSAIVSEMPSARVGITAIDMDSGRQVSINGDQPFPMASTVKIAVAATFLDMVDQGTRRLDQSFPLMIRVAGDTADGRAAVRPGMSLTAQSLIELSITKSDNQATDALIAAVGGTRAVTAWLQKNSLSGLRIDRDIATLVRDDSAKNDPLRMVDRRDTSTPQAMVHVLTALYRGDVLSAQSRAVLLGAMSRCQTGRNRLKALLPQDTLVAHKTGTLWGQTSDVGFIRLPDGRNMAIAVYVAGQQSHTAHAGTIAAVARTVYDNFTPTLASAAAADRSLAAR</sequence>
<accession>A0ABV8RL66</accession>
<evidence type="ECO:0000256" key="5">
    <source>
        <dbReference type="ARBA" id="ARBA00023251"/>
    </source>
</evidence>
<dbReference type="PANTHER" id="PTHR35333:SF3">
    <property type="entry name" value="BETA-LACTAMASE-TYPE TRANSPEPTIDASE FOLD CONTAINING PROTEIN"/>
    <property type="match status" value="1"/>
</dbReference>
<comment type="caution">
    <text evidence="9">The sequence shown here is derived from an EMBL/GenBank/DDBJ whole genome shotgun (WGS) entry which is preliminary data.</text>
</comment>
<evidence type="ECO:0000313" key="10">
    <source>
        <dbReference type="Proteomes" id="UP001595828"/>
    </source>
</evidence>
<dbReference type="Proteomes" id="UP001595828">
    <property type="component" value="Unassembled WGS sequence"/>
</dbReference>
<dbReference type="InterPro" id="IPR045155">
    <property type="entry name" value="Beta-lactam_cat"/>
</dbReference>
<dbReference type="PROSITE" id="PS00146">
    <property type="entry name" value="BETA_LACTAMASE_A"/>
    <property type="match status" value="1"/>
</dbReference>
<keyword evidence="7" id="KW-0732">Signal</keyword>
<keyword evidence="5 6" id="KW-0046">Antibiotic resistance</keyword>
<name>A0ABV8RL66_9SPHN</name>
<dbReference type="InterPro" id="IPR000871">
    <property type="entry name" value="Beta-lactam_class-A"/>
</dbReference>
<dbReference type="EC" id="3.5.2.6" evidence="3 6"/>
<evidence type="ECO:0000256" key="6">
    <source>
        <dbReference type="RuleBase" id="RU361140"/>
    </source>
</evidence>
<dbReference type="PRINTS" id="PR00118">
    <property type="entry name" value="BLACTAMASEA"/>
</dbReference>
<organism evidence="9 10">
    <name type="scientific">Novosphingobium tardum</name>
    <dbReference type="NCBI Taxonomy" id="1538021"/>
    <lineage>
        <taxon>Bacteria</taxon>
        <taxon>Pseudomonadati</taxon>
        <taxon>Pseudomonadota</taxon>
        <taxon>Alphaproteobacteria</taxon>
        <taxon>Sphingomonadales</taxon>
        <taxon>Sphingomonadaceae</taxon>
        <taxon>Novosphingobium</taxon>
    </lineage>
</organism>
<evidence type="ECO:0000313" key="9">
    <source>
        <dbReference type="EMBL" id="MFC4293677.1"/>
    </source>
</evidence>
<evidence type="ECO:0000256" key="2">
    <source>
        <dbReference type="ARBA" id="ARBA00009009"/>
    </source>
</evidence>
<dbReference type="RefSeq" id="WP_379537166.1">
    <property type="nucleotide sequence ID" value="NZ_JBHSDR010000003.1"/>
</dbReference>
<evidence type="ECO:0000256" key="3">
    <source>
        <dbReference type="ARBA" id="ARBA00012865"/>
    </source>
</evidence>
<evidence type="ECO:0000256" key="4">
    <source>
        <dbReference type="ARBA" id="ARBA00022801"/>
    </source>
</evidence>
<feature type="domain" description="Beta-lactamase class A catalytic" evidence="8">
    <location>
        <begin position="62"/>
        <end position="287"/>
    </location>
</feature>
<reference evidence="10" key="1">
    <citation type="journal article" date="2019" name="Int. J. Syst. Evol. Microbiol.">
        <title>The Global Catalogue of Microorganisms (GCM) 10K type strain sequencing project: providing services to taxonomists for standard genome sequencing and annotation.</title>
        <authorList>
            <consortium name="The Broad Institute Genomics Platform"/>
            <consortium name="The Broad Institute Genome Sequencing Center for Infectious Disease"/>
            <person name="Wu L."/>
            <person name="Ma J."/>
        </authorList>
    </citation>
    <scope>NUCLEOTIDE SEQUENCE [LARGE SCALE GENOMIC DNA]</scope>
    <source>
        <strain evidence="10">CGMCC 1.12989</strain>
    </source>
</reference>
<evidence type="ECO:0000259" key="8">
    <source>
        <dbReference type="Pfam" id="PF13354"/>
    </source>
</evidence>
<comment type="catalytic activity">
    <reaction evidence="1 6">
        <text>a beta-lactam + H2O = a substituted beta-amino acid</text>
        <dbReference type="Rhea" id="RHEA:20401"/>
        <dbReference type="ChEBI" id="CHEBI:15377"/>
        <dbReference type="ChEBI" id="CHEBI:35627"/>
        <dbReference type="ChEBI" id="CHEBI:140347"/>
        <dbReference type="EC" id="3.5.2.6"/>
    </reaction>
</comment>
<dbReference type="PANTHER" id="PTHR35333">
    <property type="entry name" value="BETA-LACTAMASE"/>
    <property type="match status" value="1"/>
</dbReference>
<gene>
    <name evidence="9" type="primary">bla</name>
    <name evidence="9" type="ORF">ACFO0A_01250</name>
</gene>
<evidence type="ECO:0000256" key="7">
    <source>
        <dbReference type="SAM" id="SignalP"/>
    </source>
</evidence>
<dbReference type="Pfam" id="PF13354">
    <property type="entry name" value="Beta-lactamase2"/>
    <property type="match status" value="1"/>
</dbReference>
<keyword evidence="4 6" id="KW-0378">Hydrolase</keyword>